<dbReference type="PANTHER" id="PTHR31499">
    <property type="entry name" value="MYB FAMILY TRANSCRIPTION FACTOR PHL11"/>
    <property type="match status" value="1"/>
</dbReference>
<gene>
    <name evidence="9" type="ORF">VitviT2T_009870</name>
</gene>
<reference evidence="9 10" key="1">
    <citation type="journal article" date="2023" name="Hortic Res">
        <title>The complete reference genome for grapevine (Vitis vinifera L.) genetics and breeding.</title>
        <authorList>
            <person name="Shi X."/>
            <person name="Cao S."/>
            <person name="Wang X."/>
            <person name="Huang S."/>
            <person name="Wang Y."/>
            <person name="Liu Z."/>
            <person name="Liu W."/>
            <person name="Leng X."/>
            <person name="Peng Y."/>
            <person name="Wang N."/>
            <person name="Wang Y."/>
            <person name="Ma Z."/>
            <person name="Xu X."/>
            <person name="Zhang F."/>
            <person name="Xue H."/>
            <person name="Zhong H."/>
            <person name="Wang Y."/>
            <person name="Zhang K."/>
            <person name="Velt A."/>
            <person name="Avia K."/>
            <person name="Holtgrawe D."/>
            <person name="Grimplet J."/>
            <person name="Matus J.T."/>
            <person name="Ware D."/>
            <person name="Wu X."/>
            <person name="Wang H."/>
            <person name="Liu C."/>
            <person name="Fang Y."/>
            <person name="Rustenholz C."/>
            <person name="Cheng Z."/>
            <person name="Xiao H."/>
            <person name="Zhou Y."/>
        </authorList>
    </citation>
    <scope>NUCLEOTIDE SEQUENCE [LARGE SCALE GENOMIC DNA]</scope>
    <source>
        <strain evidence="10">cv. Pinot noir / PN40024</strain>
        <tissue evidence="9">Leaf</tissue>
    </source>
</reference>
<sequence length="517" mass="56428">MEAHSTLSIRGSGSKQLNNLGASGALSSSLSVLPTSLEETHPKLPDSQQVYVGREIMTRPQAMHASPLPSNSGAVGHIFSSSSGYSTDLHFSSVSPHERHSRSAPFISQSSSNGTSLPLAHSSHSGQLQSTASSHYIEENNNASWCTDSLSGFLDFPVNTPVQSSQIESRSASGVIASEDLSKRHDWQEWADQLITDDDALNSNWNEFLVDTNVADVEPKMAYQVPKPSSNFSANQPQVHPQLSAPSGEVHNVVTPSSSVNTAPTKPRMRWTPELHEAFVEAVNQLGGSERATPKGVLKLMKVEGLTIYHVKSHLQKYRTARYRPESSEGSSEKRLTSIEEMSSLDLKTGIEITEALRLQMEVQKRLHEQLEIQRNLQLRIEEQGRYLQMMFEKQCKSGIDKLKTSSSALENPSSLSSDTIPNSPAKSEMEASHDEHDKTGTDLVNDSKTSSGNPQKLSREQNAIETEALLGSEQIAIEPEAPRNVEQDAACESNSQPSKRAKVDESSISSVKSASS</sequence>
<dbReference type="SUPFAM" id="SSF46689">
    <property type="entry name" value="Homeodomain-like"/>
    <property type="match status" value="1"/>
</dbReference>
<comment type="subcellular location">
    <subcellularLocation>
        <location evidence="1">Nucleus</location>
    </subcellularLocation>
</comment>
<keyword evidence="6" id="KW-0539">Nucleus</keyword>
<keyword evidence="3" id="KW-0805">Transcription regulation</keyword>
<evidence type="ECO:0000256" key="3">
    <source>
        <dbReference type="ARBA" id="ARBA00023015"/>
    </source>
</evidence>
<evidence type="ECO:0000256" key="5">
    <source>
        <dbReference type="ARBA" id="ARBA00023163"/>
    </source>
</evidence>
<dbReference type="InterPro" id="IPR046955">
    <property type="entry name" value="PHR1-like"/>
</dbReference>
<evidence type="ECO:0000313" key="9">
    <source>
        <dbReference type="EMBL" id="WJZ90745.1"/>
    </source>
</evidence>
<dbReference type="PANTHER" id="PTHR31499:SF80">
    <property type="entry name" value="HTH MYB-TYPE DOMAIN-CONTAINING PROTEIN"/>
    <property type="match status" value="1"/>
</dbReference>
<dbReference type="NCBIfam" id="TIGR01557">
    <property type="entry name" value="myb_SHAQKYF"/>
    <property type="match status" value="1"/>
</dbReference>
<dbReference type="InterPro" id="IPR009057">
    <property type="entry name" value="Homeodomain-like_sf"/>
</dbReference>
<accession>A0ABY9C6X9</accession>
<comment type="similarity">
    <text evidence="2">Belongs to the MYB-CC family.</text>
</comment>
<feature type="compositionally biased region" description="Polar residues" evidence="7">
    <location>
        <begin position="106"/>
        <end position="125"/>
    </location>
</feature>
<evidence type="ECO:0000256" key="4">
    <source>
        <dbReference type="ARBA" id="ARBA00023054"/>
    </source>
</evidence>
<dbReference type="InterPro" id="IPR025756">
    <property type="entry name" value="Myb_CC_LHEQLE"/>
</dbReference>
<keyword evidence="10" id="KW-1185">Reference proteome</keyword>
<evidence type="ECO:0000256" key="7">
    <source>
        <dbReference type="SAM" id="MobiDB-lite"/>
    </source>
</evidence>
<keyword evidence="4" id="KW-0175">Coiled coil</keyword>
<proteinExistence type="inferred from homology"/>
<feature type="region of interest" description="Disordered" evidence="7">
    <location>
        <begin position="404"/>
        <end position="517"/>
    </location>
</feature>
<dbReference type="Proteomes" id="UP001227230">
    <property type="component" value="Chromosome 7"/>
</dbReference>
<dbReference type="Pfam" id="PF14379">
    <property type="entry name" value="Myb_CC_LHEQLE"/>
    <property type="match status" value="1"/>
</dbReference>
<dbReference type="InterPro" id="IPR017930">
    <property type="entry name" value="Myb_dom"/>
</dbReference>
<dbReference type="Pfam" id="PF00249">
    <property type="entry name" value="Myb_DNA-binding"/>
    <property type="match status" value="1"/>
</dbReference>
<feature type="domain" description="HTH myb-type" evidence="8">
    <location>
        <begin position="263"/>
        <end position="323"/>
    </location>
</feature>
<dbReference type="InterPro" id="IPR001005">
    <property type="entry name" value="SANT/Myb"/>
</dbReference>
<feature type="compositionally biased region" description="Basic and acidic residues" evidence="7">
    <location>
        <begin position="428"/>
        <end position="441"/>
    </location>
</feature>
<dbReference type="Gene3D" id="1.10.10.60">
    <property type="entry name" value="Homeodomain-like"/>
    <property type="match status" value="1"/>
</dbReference>
<keyword evidence="5" id="KW-0804">Transcription</keyword>
<evidence type="ECO:0000259" key="8">
    <source>
        <dbReference type="PROSITE" id="PS51294"/>
    </source>
</evidence>
<dbReference type="PROSITE" id="PS51294">
    <property type="entry name" value="HTH_MYB"/>
    <property type="match status" value="1"/>
</dbReference>
<dbReference type="EMBL" id="CP126654">
    <property type="protein sequence ID" value="WJZ90745.1"/>
    <property type="molecule type" value="Genomic_DNA"/>
</dbReference>
<protein>
    <recommendedName>
        <fullName evidence="8">HTH myb-type domain-containing protein</fullName>
    </recommendedName>
</protein>
<name>A0ABY9C6X9_VITVI</name>
<organism evidence="9 10">
    <name type="scientific">Vitis vinifera</name>
    <name type="common">Grape</name>
    <dbReference type="NCBI Taxonomy" id="29760"/>
    <lineage>
        <taxon>Eukaryota</taxon>
        <taxon>Viridiplantae</taxon>
        <taxon>Streptophyta</taxon>
        <taxon>Embryophyta</taxon>
        <taxon>Tracheophyta</taxon>
        <taxon>Spermatophyta</taxon>
        <taxon>Magnoliopsida</taxon>
        <taxon>eudicotyledons</taxon>
        <taxon>Gunneridae</taxon>
        <taxon>Pentapetalae</taxon>
        <taxon>rosids</taxon>
        <taxon>Vitales</taxon>
        <taxon>Vitaceae</taxon>
        <taxon>Viteae</taxon>
        <taxon>Vitis</taxon>
    </lineage>
</organism>
<feature type="compositionally biased region" description="Polar residues" evidence="7">
    <location>
        <begin position="443"/>
        <end position="465"/>
    </location>
</feature>
<dbReference type="InterPro" id="IPR006447">
    <property type="entry name" value="Myb_dom_plants"/>
</dbReference>
<evidence type="ECO:0000256" key="6">
    <source>
        <dbReference type="ARBA" id="ARBA00023242"/>
    </source>
</evidence>
<evidence type="ECO:0000256" key="1">
    <source>
        <dbReference type="ARBA" id="ARBA00004123"/>
    </source>
</evidence>
<feature type="compositionally biased region" description="Low complexity" evidence="7">
    <location>
        <begin position="406"/>
        <end position="418"/>
    </location>
</feature>
<feature type="compositionally biased region" description="Low complexity" evidence="7">
    <location>
        <begin position="507"/>
        <end position="517"/>
    </location>
</feature>
<evidence type="ECO:0000256" key="2">
    <source>
        <dbReference type="ARBA" id="ARBA00006783"/>
    </source>
</evidence>
<feature type="region of interest" description="Disordered" evidence="7">
    <location>
        <begin position="90"/>
        <end position="125"/>
    </location>
</feature>
<evidence type="ECO:0000313" key="10">
    <source>
        <dbReference type="Proteomes" id="UP001227230"/>
    </source>
</evidence>